<dbReference type="InterPro" id="IPR016040">
    <property type="entry name" value="NAD(P)-bd_dom"/>
</dbReference>
<feature type="domain" description="NAD(P)-binding" evidence="2">
    <location>
        <begin position="54"/>
        <end position="139"/>
    </location>
</feature>
<dbReference type="Proteomes" id="UP001321542">
    <property type="component" value="Chromosome"/>
</dbReference>
<dbReference type="InterPro" id="IPR036291">
    <property type="entry name" value="NAD(P)-bd_dom_sf"/>
</dbReference>
<dbReference type="Pfam" id="PF13460">
    <property type="entry name" value="NAD_binding_10"/>
    <property type="match status" value="1"/>
</dbReference>
<dbReference type="PANTHER" id="PTHR15020">
    <property type="entry name" value="FLAVIN REDUCTASE-RELATED"/>
    <property type="match status" value="1"/>
</dbReference>
<name>A0ABM7F2L8_9ACTN</name>
<dbReference type="SUPFAM" id="SSF51735">
    <property type="entry name" value="NAD(P)-binding Rossmann-fold domains"/>
    <property type="match status" value="1"/>
</dbReference>
<accession>A0ABM7F2L8</accession>
<organism evidence="3 4">
    <name type="scientific">Streptomyces graminofaciens</name>
    <dbReference type="NCBI Taxonomy" id="68212"/>
    <lineage>
        <taxon>Bacteria</taxon>
        <taxon>Bacillati</taxon>
        <taxon>Actinomycetota</taxon>
        <taxon>Actinomycetes</taxon>
        <taxon>Kitasatosporales</taxon>
        <taxon>Streptomycetaceae</taxon>
        <taxon>Streptomyces</taxon>
    </lineage>
</organism>
<feature type="region of interest" description="Disordered" evidence="1">
    <location>
        <begin position="1"/>
        <end position="53"/>
    </location>
</feature>
<evidence type="ECO:0000313" key="4">
    <source>
        <dbReference type="Proteomes" id="UP001321542"/>
    </source>
</evidence>
<evidence type="ECO:0000313" key="3">
    <source>
        <dbReference type="EMBL" id="BBC29902.1"/>
    </source>
</evidence>
<protein>
    <recommendedName>
        <fullName evidence="2">NAD(P)-binding domain-containing protein</fullName>
    </recommendedName>
</protein>
<dbReference type="PANTHER" id="PTHR15020:SF50">
    <property type="entry name" value="UPF0659 PROTEIN YMR090W"/>
    <property type="match status" value="1"/>
</dbReference>
<gene>
    <name evidence="3" type="ORF">SGFS_011960</name>
</gene>
<dbReference type="Gene3D" id="3.40.50.720">
    <property type="entry name" value="NAD(P)-binding Rossmann-like Domain"/>
    <property type="match status" value="1"/>
</dbReference>
<feature type="compositionally biased region" description="Basic and acidic residues" evidence="1">
    <location>
        <begin position="38"/>
        <end position="48"/>
    </location>
</feature>
<sequence length="156" mass="16274">MLIPARVASSSQRSPGMRRTPEPAGSPASAGFSGVRRGAQEAPHDAAKAGRRLPAESELVVADVTQPETLVKAVDGVDAIVLTLGSDGGAHSSPENVDYAGVRNILAALNGQTPRIALMTAIGVTARGSAYNHLLDWKRTVRALCASRHLHAARPR</sequence>
<evidence type="ECO:0000259" key="2">
    <source>
        <dbReference type="Pfam" id="PF13460"/>
    </source>
</evidence>
<reference evidence="3 4" key="2">
    <citation type="journal article" date="2023" name="ChemBioChem">
        <title>Acyltransferase Domain Exchange between Two Independent Type I Polyketide Synthases in the Same Producer Strain of Macrolide Antibiotics.</title>
        <authorList>
            <person name="Kudo F."/>
            <person name="Kishikawa K."/>
            <person name="Tsuboi K."/>
            <person name="Kido T."/>
            <person name="Usui T."/>
            <person name="Hashimoto J."/>
            <person name="Shin-Ya K."/>
            <person name="Miyanaga A."/>
            <person name="Eguchi T."/>
        </authorList>
    </citation>
    <scope>NUCLEOTIDE SEQUENCE [LARGE SCALE GENOMIC DNA]</scope>
    <source>
        <strain evidence="3 4">A-8890</strain>
    </source>
</reference>
<reference evidence="3 4" key="1">
    <citation type="journal article" date="2010" name="ChemBioChem">
        <title>Cloning and characterization of the biosynthetic gene cluster of 16-membered macrolide antibiotic FD-891: involvement of a dual functional cytochrome P450 monooxygenase catalyzing epoxidation and hydroxylation.</title>
        <authorList>
            <person name="Kudo F."/>
            <person name="Motegi A."/>
            <person name="Mizoue K."/>
            <person name="Eguchi T."/>
        </authorList>
    </citation>
    <scope>NUCLEOTIDE SEQUENCE [LARGE SCALE GENOMIC DNA]</scope>
    <source>
        <strain evidence="3 4">A-8890</strain>
    </source>
</reference>
<keyword evidence="4" id="KW-1185">Reference proteome</keyword>
<dbReference type="EMBL" id="AP018448">
    <property type="protein sequence ID" value="BBC29902.1"/>
    <property type="molecule type" value="Genomic_DNA"/>
</dbReference>
<evidence type="ECO:0000256" key="1">
    <source>
        <dbReference type="SAM" id="MobiDB-lite"/>
    </source>
</evidence>
<proteinExistence type="predicted"/>